<evidence type="ECO:0000259" key="2">
    <source>
        <dbReference type="Pfam" id="PF12973"/>
    </source>
</evidence>
<organism evidence="3 4">
    <name type="scientific">Roseateles saccharophilus</name>
    <name type="common">Pseudomonas saccharophila</name>
    <dbReference type="NCBI Taxonomy" id="304"/>
    <lineage>
        <taxon>Bacteria</taxon>
        <taxon>Pseudomonadati</taxon>
        <taxon>Pseudomonadota</taxon>
        <taxon>Betaproteobacteria</taxon>
        <taxon>Burkholderiales</taxon>
        <taxon>Sphaerotilaceae</taxon>
        <taxon>Roseateles</taxon>
    </lineage>
</organism>
<reference evidence="3 4" key="1">
    <citation type="submission" date="2023-07" db="EMBL/GenBank/DDBJ databases">
        <title>Sorghum-associated microbial communities from plants grown in Nebraska, USA.</title>
        <authorList>
            <person name="Schachtman D."/>
        </authorList>
    </citation>
    <scope>NUCLEOTIDE SEQUENCE [LARGE SCALE GENOMIC DNA]</scope>
    <source>
        <strain evidence="3 4">BE314</strain>
    </source>
</reference>
<comment type="caution">
    <text evidence="3">The sequence shown here is derived from an EMBL/GenBank/DDBJ whole genome shotgun (WGS) entry which is preliminary data.</text>
</comment>
<name>A0ABU1YHE4_ROSSA</name>
<dbReference type="InterPro" id="IPR011051">
    <property type="entry name" value="RmlC_Cupin_sf"/>
</dbReference>
<dbReference type="Pfam" id="PF12973">
    <property type="entry name" value="Cupin_7"/>
    <property type="match status" value="1"/>
</dbReference>
<keyword evidence="4" id="KW-1185">Reference proteome</keyword>
<dbReference type="EMBL" id="JAVDXU010000001">
    <property type="protein sequence ID" value="MDR7268282.1"/>
    <property type="molecule type" value="Genomic_DNA"/>
</dbReference>
<sequence>MTTQPNIPESTDDDLSPLLSEPFARAWAAPAPGLPGRMGERLGERLERSLKAEQGMVTVRRRKAQAEPMAEGVQQRWLYRAPTGRAPRPGEPRAASVIELEAGGRLALPPGGPREFLVLRGSVEVDAERLSLRDFLLLPAGSTPLVASRDGAHVFVREAEGEGDVERTLVRDQEAGWPEFAPGIRRRVLWAGGGQAALLYRADPGASVPNHSHGHDEECLMVQGELFLDDVLLQTGDYQLAPAGTGHRITETDTGVVLYAHGDLDLQFC</sequence>
<evidence type="ECO:0000256" key="1">
    <source>
        <dbReference type="SAM" id="MobiDB-lite"/>
    </source>
</evidence>
<evidence type="ECO:0000313" key="4">
    <source>
        <dbReference type="Proteomes" id="UP001180453"/>
    </source>
</evidence>
<dbReference type="Gene3D" id="2.60.120.10">
    <property type="entry name" value="Jelly Rolls"/>
    <property type="match status" value="2"/>
</dbReference>
<accession>A0ABU1YHE4</accession>
<protein>
    <recommendedName>
        <fullName evidence="2">ChrR-like cupin domain-containing protein</fullName>
    </recommendedName>
</protein>
<dbReference type="RefSeq" id="WP_310261494.1">
    <property type="nucleotide sequence ID" value="NZ_JAVDXU010000001.1"/>
</dbReference>
<dbReference type="InterPro" id="IPR014710">
    <property type="entry name" value="RmlC-like_jellyroll"/>
</dbReference>
<evidence type="ECO:0000313" key="3">
    <source>
        <dbReference type="EMBL" id="MDR7268282.1"/>
    </source>
</evidence>
<dbReference type="InterPro" id="IPR025979">
    <property type="entry name" value="ChrR-like_cupin_dom"/>
</dbReference>
<dbReference type="SUPFAM" id="SSF51182">
    <property type="entry name" value="RmlC-like cupins"/>
    <property type="match status" value="2"/>
</dbReference>
<feature type="region of interest" description="Disordered" evidence="1">
    <location>
        <begin position="1"/>
        <end position="20"/>
    </location>
</feature>
<dbReference type="Proteomes" id="UP001180453">
    <property type="component" value="Unassembled WGS sequence"/>
</dbReference>
<proteinExistence type="predicted"/>
<gene>
    <name evidence="3" type="ORF">J2X20_000911</name>
</gene>
<feature type="domain" description="ChrR-like cupin" evidence="2">
    <location>
        <begin position="166"/>
        <end position="260"/>
    </location>
</feature>